<evidence type="ECO:0000313" key="4">
    <source>
        <dbReference type="Proteomes" id="UP000006671"/>
    </source>
</evidence>
<dbReference type="GO" id="GO:0019005">
    <property type="term" value="C:SCF ubiquitin ligase complex"/>
    <property type="evidence" value="ECO:0007669"/>
    <property type="project" value="TreeGrafter"/>
</dbReference>
<dbReference type="GeneID" id="8856818"/>
<gene>
    <name evidence="3" type="ORF">NAEGRDRAFT_53913</name>
</gene>
<protein>
    <recommendedName>
        <fullName evidence="2">F-box domain-containing protein</fullName>
    </recommendedName>
</protein>
<dbReference type="KEGG" id="ngr:NAEGRDRAFT_53913"/>
<dbReference type="InterPro" id="IPR001810">
    <property type="entry name" value="F-box_dom"/>
</dbReference>
<dbReference type="InParanoid" id="D2W192"/>
<sequence>MTNNTKKRKHESSQPSAADHHDGHDGKMFDDENIESVLFEEMTTVNSQLISLANKVKLVDSRYFVYNSEIIDEFVGNIYEFLKQVDIHRKKVSSTRLNSDNLFSIFQFLNVNDLAYCRYVSKLWKDVVDRVEIQVNASKNVEFLVKSPQIKNVTSLKLSGALVSSFQSLSRKGIRWDKLHTLDISGNNLILSSVKHLTKCQMPNLTELSLRQLQKFKKTEADALFGSAFMSTVKKLDVSYNFDGIGSCLGTKYLKQITHLTSHTYGYRGNEFQNEVLKNKPNLEYLDIGNYQITDISLSNGNCKNLTYLKITECSINNQDFANLLISPNLPNLTTVKWVNANVQSYRNMVFDNTIAKFPPNSQSSITNLKLDDSNLAPFPSLIDHCPELKQLRLRPTKESQNVLSNYLNSTCLSNLEYLSIDGGNKELQIICTNPILSNLKELRFTNIEETSIDATILSNCTNLINLTKLEGNRKGKMKVTSECLQALKTNPTFSKLQTKDIYVQEETLKLENIR</sequence>
<feature type="compositionally biased region" description="Basic residues" evidence="1">
    <location>
        <begin position="1"/>
        <end position="10"/>
    </location>
</feature>
<feature type="domain" description="F-box" evidence="2">
    <location>
        <begin position="96"/>
        <end position="133"/>
    </location>
</feature>
<accession>D2W192</accession>
<dbReference type="Pfam" id="PF00646">
    <property type="entry name" value="F-box"/>
    <property type="match status" value="1"/>
</dbReference>
<evidence type="ECO:0000256" key="1">
    <source>
        <dbReference type="SAM" id="MobiDB-lite"/>
    </source>
</evidence>
<name>D2W192_NAEGR</name>
<dbReference type="AlphaFoldDB" id="D2W192"/>
<dbReference type="CDD" id="cd09917">
    <property type="entry name" value="F-box_SF"/>
    <property type="match status" value="1"/>
</dbReference>
<reference evidence="3 4" key="1">
    <citation type="journal article" date="2010" name="Cell">
        <title>The genome of Naegleria gruberi illuminates early eukaryotic versatility.</title>
        <authorList>
            <person name="Fritz-Laylin L.K."/>
            <person name="Prochnik S.E."/>
            <person name="Ginger M.L."/>
            <person name="Dacks J.B."/>
            <person name="Carpenter M.L."/>
            <person name="Field M.C."/>
            <person name="Kuo A."/>
            <person name="Paredez A."/>
            <person name="Chapman J."/>
            <person name="Pham J."/>
            <person name="Shu S."/>
            <person name="Neupane R."/>
            <person name="Cipriano M."/>
            <person name="Mancuso J."/>
            <person name="Tu H."/>
            <person name="Salamov A."/>
            <person name="Lindquist E."/>
            <person name="Shapiro H."/>
            <person name="Lucas S."/>
            <person name="Grigoriev I.V."/>
            <person name="Cande W.Z."/>
            <person name="Fulton C."/>
            <person name="Rokhsar D.S."/>
            <person name="Dawson S.C."/>
        </authorList>
    </citation>
    <scope>NUCLEOTIDE SEQUENCE [LARGE SCALE GENOMIC DNA]</scope>
    <source>
        <strain evidence="3 4">NEG-M</strain>
    </source>
</reference>
<evidence type="ECO:0000313" key="3">
    <source>
        <dbReference type="EMBL" id="EFC37187.1"/>
    </source>
</evidence>
<evidence type="ECO:0000259" key="2">
    <source>
        <dbReference type="Pfam" id="PF00646"/>
    </source>
</evidence>
<feature type="region of interest" description="Disordered" evidence="1">
    <location>
        <begin position="1"/>
        <end position="26"/>
    </location>
</feature>
<dbReference type="VEuPathDB" id="AmoebaDB:NAEGRDRAFT_53913"/>
<dbReference type="Proteomes" id="UP000006671">
    <property type="component" value="Unassembled WGS sequence"/>
</dbReference>
<dbReference type="RefSeq" id="XP_002669931.1">
    <property type="nucleotide sequence ID" value="XM_002669885.1"/>
</dbReference>
<dbReference type="InterPro" id="IPR032675">
    <property type="entry name" value="LRR_dom_sf"/>
</dbReference>
<dbReference type="EMBL" id="GG738921">
    <property type="protein sequence ID" value="EFC37187.1"/>
    <property type="molecule type" value="Genomic_DNA"/>
</dbReference>
<dbReference type="GO" id="GO:0031146">
    <property type="term" value="P:SCF-dependent proteasomal ubiquitin-dependent protein catabolic process"/>
    <property type="evidence" value="ECO:0007669"/>
    <property type="project" value="TreeGrafter"/>
</dbReference>
<organism evidence="4">
    <name type="scientific">Naegleria gruberi</name>
    <name type="common">Amoeba</name>
    <dbReference type="NCBI Taxonomy" id="5762"/>
    <lineage>
        <taxon>Eukaryota</taxon>
        <taxon>Discoba</taxon>
        <taxon>Heterolobosea</taxon>
        <taxon>Tetramitia</taxon>
        <taxon>Eutetramitia</taxon>
        <taxon>Vahlkampfiidae</taxon>
        <taxon>Naegleria</taxon>
    </lineage>
</organism>
<dbReference type="SUPFAM" id="SSF52058">
    <property type="entry name" value="L domain-like"/>
    <property type="match status" value="1"/>
</dbReference>
<keyword evidence="4" id="KW-1185">Reference proteome</keyword>
<dbReference type="PANTHER" id="PTHR13318">
    <property type="entry name" value="PARTNER OF PAIRED, ISOFORM B-RELATED"/>
    <property type="match status" value="1"/>
</dbReference>
<dbReference type="Gene3D" id="3.80.10.10">
    <property type="entry name" value="Ribonuclease Inhibitor"/>
    <property type="match status" value="2"/>
</dbReference>
<proteinExistence type="predicted"/>